<feature type="compositionally biased region" description="Basic and acidic residues" evidence="4">
    <location>
        <begin position="315"/>
        <end position="326"/>
    </location>
</feature>
<dbReference type="SMART" id="SM00382">
    <property type="entry name" value="AAA"/>
    <property type="match status" value="1"/>
</dbReference>
<evidence type="ECO:0000256" key="2">
    <source>
        <dbReference type="ARBA" id="ARBA00022741"/>
    </source>
</evidence>
<feature type="region of interest" description="Disordered" evidence="4">
    <location>
        <begin position="173"/>
        <end position="267"/>
    </location>
</feature>
<dbReference type="Pfam" id="PF00005">
    <property type="entry name" value="ABC_tran"/>
    <property type="match status" value="1"/>
</dbReference>
<dbReference type="PANTHER" id="PTHR42788">
    <property type="entry name" value="TAURINE IMPORT ATP-BINDING PROTEIN-RELATED"/>
    <property type="match status" value="1"/>
</dbReference>
<accession>A0ABS2KV61</accession>
<sequence>MSAITHERPTTVTDTAVSVDNLTVQFSSKRGDVTALSDVDVKVGKGEFVSIAGPSGCGKSTLLKVVAGLTGASRGSVELAGREVKGPQRNIGYVFQRAALLEWRTVRKNILLQGEMRGMNKKAAAAKADQLIEMTGLTGFEGALPHELSGGMQQRVSLCRALLHEPEVLLMDEPFRRPRRPHPRQDERRTAPHLAGDRNDGHAGHPLSRRGRLPRQPGGGHEPEAGADRRHPRRGPPGATGVRRDDGEAGVHQRCQHGEGSVGGYDGGGLIPRIGGLLDIIVGEAIGRSGLHRRFSTAKRHFEQARTDQPMTSDPHTEITERDRRLTSVRGPNPRPPQQRDGGASVTLHRAATLTRCIPPA</sequence>
<evidence type="ECO:0000256" key="4">
    <source>
        <dbReference type="SAM" id="MobiDB-lite"/>
    </source>
</evidence>
<dbReference type="Proteomes" id="UP000703038">
    <property type="component" value="Unassembled WGS sequence"/>
</dbReference>
<name>A0ABS2KV61_9NOCA</name>
<dbReference type="EMBL" id="JAFBBK010000001">
    <property type="protein sequence ID" value="MBM7415826.1"/>
    <property type="molecule type" value="Genomic_DNA"/>
</dbReference>
<proteinExistence type="predicted"/>
<keyword evidence="7" id="KW-1185">Reference proteome</keyword>
<evidence type="ECO:0000313" key="7">
    <source>
        <dbReference type="Proteomes" id="UP000703038"/>
    </source>
</evidence>
<dbReference type="InterPro" id="IPR003593">
    <property type="entry name" value="AAA+_ATPase"/>
</dbReference>
<keyword evidence="3" id="KW-0067">ATP-binding</keyword>
<evidence type="ECO:0000256" key="1">
    <source>
        <dbReference type="ARBA" id="ARBA00022448"/>
    </source>
</evidence>
<protein>
    <submittedName>
        <fullName evidence="6">ABC-type lipoprotein export system ATPase subunit</fullName>
    </submittedName>
</protein>
<feature type="compositionally biased region" description="Basic and acidic residues" evidence="4">
    <location>
        <begin position="183"/>
        <end position="203"/>
    </location>
</feature>
<feature type="domain" description="ABC transporter" evidence="5">
    <location>
        <begin position="17"/>
        <end position="243"/>
    </location>
</feature>
<organism evidence="6 7">
    <name type="scientific">Rhodococcoides corynebacterioides</name>
    <dbReference type="NCBI Taxonomy" id="53972"/>
    <lineage>
        <taxon>Bacteria</taxon>
        <taxon>Bacillati</taxon>
        <taxon>Actinomycetota</taxon>
        <taxon>Actinomycetes</taxon>
        <taxon>Mycobacteriales</taxon>
        <taxon>Nocardiaceae</taxon>
        <taxon>Rhodococcoides</taxon>
    </lineage>
</organism>
<keyword evidence="6" id="KW-0449">Lipoprotein</keyword>
<dbReference type="PROSITE" id="PS00211">
    <property type="entry name" value="ABC_TRANSPORTER_1"/>
    <property type="match status" value="1"/>
</dbReference>
<keyword evidence="2" id="KW-0547">Nucleotide-binding</keyword>
<comment type="caution">
    <text evidence="6">The sequence shown here is derived from an EMBL/GenBank/DDBJ whole genome shotgun (WGS) entry which is preliminary data.</text>
</comment>
<evidence type="ECO:0000256" key="3">
    <source>
        <dbReference type="ARBA" id="ARBA00022840"/>
    </source>
</evidence>
<feature type="compositionally biased region" description="Basic and acidic residues" evidence="4">
    <location>
        <begin position="242"/>
        <end position="251"/>
    </location>
</feature>
<dbReference type="PANTHER" id="PTHR42788:SF13">
    <property type="entry name" value="ALIPHATIC SULFONATES IMPORT ATP-BINDING PROTEIN SSUB"/>
    <property type="match status" value="1"/>
</dbReference>
<reference evidence="6 7" key="1">
    <citation type="submission" date="2021-01" db="EMBL/GenBank/DDBJ databases">
        <title>Genomics of switchgrass bacterial isolates.</title>
        <authorList>
            <person name="Shade A."/>
        </authorList>
    </citation>
    <scope>NUCLEOTIDE SEQUENCE [LARGE SCALE GENOMIC DNA]</scope>
    <source>
        <strain evidence="6 7">PvP111</strain>
    </source>
</reference>
<dbReference type="InterPro" id="IPR027417">
    <property type="entry name" value="P-loop_NTPase"/>
</dbReference>
<dbReference type="PROSITE" id="PS50893">
    <property type="entry name" value="ABC_TRANSPORTER_2"/>
    <property type="match status" value="1"/>
</dbReference>
<evidence type="ECO:0000313" key="6">
    <source>
        <dbReference type="EMBL" id="MBM7415826.1"/>
    </source>
</evidence>
<dbReference type="InterPro" id="IPR017871">
    <property type="entry name" value="ABC_transporter-like_CS"/>
</dbReference>
<dbReference type="InterPro" id="IPR050166">
    <property type="entry name" value="ABC_transporter_ATP-bind"/>
</dbReference>
<gene>
    <name evidence="6" type="ORF">JOE42_002559</name>
</gene>
<dbReference type="InterPro" id="IPR003439">
    <property type="entry name" value="ABC_transporter-like_ATP-bd"/>
</dbReference>
<dbReference type="Gene3D" id="3.40.50.300">
    <property type="entry name" value="P-loop containing nucleotide triphosphate hydrolases"/>
    <property type="match status" value="1"/>
</dbReference>
<evidence type="ECO:0000259" key="5">
    <source>
        <dbReference type="PROSITE" id="PS50893"/>
    </source>
</evidence>
<dbReference type="RefSeq" id="WP_239532440.1">
    <property type="nucleotide sequence ID" value="NZ_JAFBBK010000001.1"/>
</dbReference>
<dbReference type="SUPFAM" id="SSF52540">
    <property type="entry name" value="P-loop containing nucleoside triphosphate hydrolases"/>
    <property type="match status" value="1"/>
</dbReference>
<feature type="region of interest" description="Disordered" evidence="4">
    <location>
        <begin position="300"/>
        <end position="361"/>
    </location>
</feature>
<keyword evidence="1" id="KW-0813">Transport</keyword>